<evidence type="ECO:0000256" key="6">
    <source>
        <dbReference type="ARBA" id="ARBA00023196"/>
    </source>
</evidence>
<evidence type="ECO:0000256" key="4">
    <source>
        <dbReference type="ARBA" id="ARBA00023065"/>
    </source>
</evidence>
<keyword evidence="6 8" id="KW-0139">CF(1)</keyword>
<evidence type="ECO:0000259" key="11">
    <source>
        <dbReference type="Pfam" id="PF00401"/>
    </source>
</evidence>
<dbReference type="InterPro" id="IPR036771">
    <property type="entry name" value="ATPsynth_dsu/esu_N"/>
</dbReference>
<dbReference type="InterPro" id="IPR001469">
    <property type="entry name" value="ATP_synth_F1_dsu/esu"/>
</dbReference>
<feature type="region of interest" description="Disordered" evidence="10">
    <location>
        <begin position="92"/>
        <end position="118"/>
    </location>
</feature>
<keyword evidence="4 8" id="KW-0406">Ion transport</keyword>
<dbReference type="SUPFAM" id="SSF46604">
    <property type="entry name" value="Epsilon subunit of F1F0-ATP synthase C-terminal domain"/>
    <property type="match status" value="1"/>
</dbReference>
<evidence type="ECO:0000256" key="9">
    <source>
        <dbReference type="RuleBase" id="RU003656"/>
    </source>
</evidence>
<comment type="subcellular location">
    <subcellularLocation>
        <location evidence="1 8">Cell membrane</location>
        <topology evidence="1 8">Peripheral membrane protein</topology>
    </subcellularLocation>
</comment>
<evidence type="ECO:0000256" key="8">
    <source>
        <dbReference type="HAMAP-Rule" id="MF_00530"/>
    </source>
</evidence>
<dbReference type="HAMAP" id="MF_00530">
    <property type="entry name" value="ATP_synth_epsil_bac"/>
    <property type="match status" value="1"/>
</dbReference>
<evidence type="ECO:0000256" key="5">
    <source>
        <dbReference type="ARBA" id="ARBA00023136"/>
    </source>
</evidence>
<name>A0A419TCU6_9FIRM</name>
<dbReference type="NCBIfam" id="TIGR01216">
    <property type="entry name" value="ATP_synt_epsi"/>
    <property type="match status" value="1"/>
</dbReference>
<feature type="domain" description="ATP synthase F1 complex delta/epsilon subunit N-terminal" evidence="12">
    <location>
        <begin position="7"/>
        <end position="85"/>
    </location>
</feature>
<dbReference type="InterPro" id="IPR036794">
    <property type="entry name" value="ATP_F1_dsu/esu_C_sf"/>
</dbReference>
<keyword evidence="3 8" id="KW-0813">Transport</keyword>
<evidence type="ECO:0000256" key="2">
    <source>
        <dbReference type="ARBA" id="ARBA00005712"/>
    </source>
</evidence>
<evidence type="ECO:0000313" key="13">
    <source>
        <dbReference type="EMBL" id="RKD35296.1"/>
    </source>
</evidence>
<comment type="caution">
    <text evidence="13">The sequence shown here is derived from an EMBL/GenBank/DDBJ whole genome shotgun (WGS) entry which is preliminary data.</text>
</comment>
<dbReference type="AlphaFoldDB" id="A0A419TCU6"/>
<dbReference type="CDD" id="cd12152">
    <property type="entry name" value="F1-ATPase_delta"/>
    <property type="match status" value="1"/>
</dbReference>
<comment type="function">
    <text evidence="8">Produces ATP from ADP in the presence of a proton gradient across the membrane.</text>
</comment>
<reference evidence="13 14" key="1">
    <citation type="submission" date="2016-08" db="EMBL/GenBank/DDBJ databases">
        <title>A new outlook on sporulation: Clostridium algidixylanolyticum.</title>
        <authorList>
            <person name="Poppleton D.I."/>
            <person name="Gribaldo S."/>
        </authorList>
    </citation>
    <scope>NUCLEOTIDE SEQUENCE [LARGE SCALE GENOMIC DNA]</scope>
    <source>
        <strain evidence="13 14">SPL73</strain>
    </source>
</reference>
<dbReference type="GO" id="GO:0045259">
    <property type="term" value="C:proton-transporting ATP synthase complex"/>
    <property type="evidence" value="ECO:0007669"/>
    <property type="project" value="UniProtKB-KW"/>
</dbReference>
<feature type="domain" description="ATP synthase epsilon subunit C-terminal" evidence="11">
    <location>
        <begin position="90"/>
        <end position="133"/>
    </location>
</feature>
<dbReference type="GO" id="GO:0046933">
    <property type="term" value="F:proton-transporting ATP synthase activity, rotational mechanism"/>
    <property type="evidence" value="ECO:0007669"/>
    <property type="project" value="UniProtKB-UniRule"/>
</dbReference>
<comment type="similarity">
    <text evidence="2 8 9">Belongs to the ATPase epsilon chain family.</text>
</comment>
<dbReference type="GO" id="GO:0005524">
    <property type="term" value="F:ATP binding"/>
    <property type="evidence" value="ECO:0007669"/>
    <property type="project" value="UniProtKB-UniRule"/>
</dbReference>
<dbReference type="InterPro" id="IPR020546">
    <property type="entry name" value="ATP_synth_F1_dsu/esu_N"/>
</dbReference>
<dbReference type="Pfam" id="PF02823">
    <property type="entry name" value="ATP-synt_DE_N"/>
    <property type="match status" value="1"/>
</dbReference>
<dbReference type="InterPro" id="IPR020547">
    <property type="entry name" value="ATP_synth_F1_esu_C"/>
</dbReference>
<dbReference type="SUPFAM" id="SSF51344">
    <property type="entry name" value="Epsilon subunit of F1F0-ATP synthase N-terminal domain"/>
    <property type="match status" value="1"/>
</dbReference>
<keyword evidence="8" id="KW-0375">Hydrogen ion transport</keyword>
<keyword evidence="5 8" id="KW-0472">Membrane</keyword>
<keyword evidence="14" id="KW-1185">Reference proteome</keyword>
<dbReference type="Gene3D" id="1.20.5.440">
    <property type="entry name" value="ATP synthase delta/epsilon subunit, C-terminal domain"/>
    <property type="match status" value="1"/>
</dbReference>
<evidence type="ECO:0000259" key="12">
    <source>
        <dbReference type="Pfam" id="PF02823"/>
    </source>
</evidence>
<evidence type="ECO:0000256" key="10">
    <source>
        <dbReference type="SAM" id="MobiDB-lite"/>
    </source>
</evidence>
<evidence type="ECO:0000256" key="3">
    <source>
        <dbReference type="ARBA" id="ARBA00022448"/>
    </source>
</evidence>
<protein>
    <recommendedName>
        <fullName evidence="8">ATP synthase epsilon chain</fullName>
    </recommendedName>
    <alternativeName>
        <fullName evidence="8">ATP synthase F1 sector epsilon subunit</fullName>
    </alternativeName>
    <alternativeName>
        <fullName evidence="8">F-ATPase epsilon subunit</fullName>
    </alternativeName>
</protein>
<comment type="subunit">
    <text evidence="8 9">F-type ATPases have 2 components, CF(1) - the catalytic core - and CF(0) - the membrane proton channel. CF(1) has five subunits: alpha(3), beta(3), gamma(1), delta(1), epsilon(1). CF(0) has three main subunits: a, b and c.</text>
</comment>
<evidence type="ECO:0000256" key="1">
    <source>
        <dbReference type="ARBA" id="ARBA00004202"/>
    </source>
</evidence>
<keyword evidence="8" id="KW-1003">Cell membrane</keyword>
<dbReference type="Proteomes" id="UP000284277">
    <property type="component" value="Unassembled WGS sequence"/>
</dbReference>
<dbReference type="Gene3D" id="2.60.15.10">
    <property type="entry name" value="F0F1 ATP synthase delta/epsilon subunit, N-terminal"/>
    <property type="match status" value="1"/>
</dbReference>
<evidence type="ECO:0000313" key="14">
    <source>
        <dbReference type="Proteomes" id="UP000284277"/>
    </source>
</evidence>
<dbReference type="PANTHER" id="PTHR13822:SF10">
    <property type="entry name" value="ATP SYNTHASE EPSILON CHAIN, CHLOROPLASTIC"/>
    <property type="match status" value="1"/>
</dbReference>
<dbReference type="EMBL" id="MCIA01000001">
    <property type="protein sequence ID" value="RKD35296.1"/>
    <property type="molecule type" value="Genomic_DNA"/>
</dbReference>
<gene>
    <name evidence="8" type="primary">atpC</name>
    <name evidence="13" type="ORF">BET01_02840</name>
</gene>
<dbReference type="OrthoDB" id="9804110at2"/>
<dbReference type="Pfam" id="PF00401">
    <property type="entry name" value="ATP-synt_DE"/>
    <property type="match status" value="1"/>
</dbReference>
<evidence type="ECO:0000256" key="7">
    <source>
        <dbReference type="ARBA" id="ARBA00023310"/>
    </source>
</evidence>
<keyword evidence="7 8" id="KW-0066">ATP synthesis</keyword>
<organism evidence="13 14">
    <name type="scientific">Lacrimispora algidixylanolytica</name>
    <dbReference type="NCBI Taxonomy" id="94868"/>
    <lineage>
        <taxon>Bacteria</taxon>
        <taxon>Bacillati</taxon>
        <taxon>Bacillota</taxon>
        <taxon>Clostridia</taxon>
        <taxon>Lachnospirales</taxon>
        <taxon>Lachnospiraceae</taxon>
        <taxon>Lacrimispora</taxon>
    </lineage>
</organism>
<dbReference type="RefSeq" id="WP_120195233.1">
    <property type="nucleotide sequence ID" value="NZ_MCIA01000001.1"/>
</dbReference>
<sequence length="141" mass="15821">MGKNTFFLQVLASDKVFYRGLCQELVIPLADGEKAVLPHHENMVIAISIGEMKLLDGNGQWINGVVGNGFAQIINNRVTILVDTAELPQDIDERRAEEARERAEEQLRQGKSLQEHSHFEASLARSLARLRTKQKVGSDRK</sequence>
<proteinExistence type="inferred from homology"/>
<dbReference type="GO" id="GO:0005886">
    <property type="term" value="C:plasma membrane"/>
    <property type="evidence" value="ECO:0007669"/>
    <property type="project" value="UniProtKB-SubCell"/>
</dbReference>
<dbReference type="PANTHER" id="PTHR13822">
    <property type="entry name" value="ATP SYNTHASE DELTA/EPSILON CHAIN"/>
    <property type="match status" value="1"/>
</dbReference>
<accession>A0A419TCU6</accession>